<dbReference type="Gene3D" id="3.30.450.40">
    <property type="match status" value="1"/>
</dbReference>
<dbReference type="PROSITE" id="PS51077">
    <property type="entry name" value="HTH_ICLR"/>
    <property type="match status" value="1"/>
</dbReference>
<name>A0A0M0GPX1_9BACI</name>
<dbReference type="AlphaFoldDB" id="A0A0M0GPX1"/>
<keyword evidence="1" id="KW-0805">Transcription regulation</keyword>
<dbReference type="Gene3D" id="1.10.10.10">
    <property type="entry name" value="Winged helix-like DNA-binding domain superfamily/Winged helix DNA-binding domain"/>
    <property type="match status" value="1"/>
</dbReference>
<dbReference type="GO" id="GO:0003700">
    <property type="term" value="F:DNA-binding transcription factor activity"/>
    <property type="evidence" value="ECO:0007669"/>
    <property type="project" value="TreeGrafter"/>
</dbReference>
<gene>
    <name evidence="6" type="ORF">AF331_05405</name>
</gene>
<evidence type="ECO:0000313" key="6">
    <source>
        <dbReference type="EMBL" id="KON91909.1"/>
    </source>
</evidence>
<dbReference type="SMART" id="SM00346">
    <property type="entry name" value="HTH_ICLR"/>
    <property type="match status" value="1"/>
</dbReference>
<keyword evidence="2" id="KW-0238">DNA-binding</keyword>
<dbReference type="SUPFAM" id="SSF46785">
    <property type="entry name" value="Winged helix' DNA-binding domain"/>
    <property type="match status" value="1"/>
</dbReference>
<dbReference type="STRING" id="189381.GCA_900166615_03202"/>
<dbReference type="GO" id="GO:0045892">
    <property type="term" value="P:negative regulation of DNA-templated transcription"/>
    <property type="evidence" value="ECO:0007669"/>
    <property type="project" value="TreeGrafter"/>
</dbReference>
<protein>
    <submittedName>
        <fullName evidence="6">IclR family transcriptional regulator</fullName>
    </submittedName>
</protein>
<evidence type="ECO:0000256" key="3">
    <source>
        <dbReference type="ARBA" id="ARBA00023163"/>
    </source>
</evidence>
<feature type="domain" description="IclR-ED" evidence="5">
    <location>
        <begin position="65"/>
        <end position="247"/>
    </location>
</feature>
<dbReference type="EMBL" id="LGUE01000001">
    <property type="protein sequence ID" value="KON91909.1"/>
    <property type="molecule type" value="Genomic_DNA"/>
</dbReference>
<dbReference type="PATRIC" id="fig|189381.12.peg.1214"/>
<dbReference type="InterPro" id="IPR050707">
    <property type="entry name" value="HTH_MetabolicPath_Reg"/>
</dbReference>
<dbReference type="OrthoDB" id="9791752at2"/>
<evidence type="ECO:0000259" key="5">
    <source>
        <dbReference type="PROSITE" id="PS51078"/>
    </source>
</evidence>
<organism evidence="6 7">
    <name type="scientific">Rossellomorea marisflavi</name>
    <dbReference type="NCBI Taxonomy" id="189381"/>
    <lineage>
        <taxon>Bacteria</taxon>
        <taxon>Bacillati</taxon>
        <taxon>Bacillota</taxon>
        <taxon>Bacilli</taxon>
        <taxon>Bacillales</taxon>
        <taxon>Bacillaceae</taxon>
        <taxon>Rossellomorea</taxon>
    </lineage>
</organism>
<dbReference type="Proteomes" id="UP000037405">
    <property type="component" value="Unassembled WGS sequence"/>
</dbReference>
<dbReference type="InterPro" id="IPR005471">
    <property type="entry name" value="Tscrpt_reg_IclR_N"/>
</dbReference>
<evidence type="ECO:0000259" key="4">
    <source>
        <dbReference type="PROSITE" id="PS51077"/>
    </source>
</evidence>
<dbReference type="RefSeq" id="WP_053427107.1">
    <property type="nucleotide sequence ID" value="NZ_LGUE01000001.1"/>
</dbReference>
<proteinExistence type="predicted"/>
<dbReference type="GO" id="GO:0003677">
    <property type="term" value="F:DNA binding"/>
    <property type="evidence" value="ECO:0007669"/>
    <property type="project" value="UniProtKB-KW"/>
</dbReference>
<dbReference type="InterPro" id="IPR036390">
    <property type="entry name" value="WH_DNA-bd_sf"/>
</dbReference>
<evidence type="ECO:0000313" key="7">
    <source>
        <dbReference type="Proteomes" id="UP000037405"/>
    </source>
</evidence>
<keyword evidence="3" id="KW-0804">Transcription</keyword>
<comment type="caution">
    <text evidence="6">The sequence shown here is derived from an EMBL/GenBank/DDBJ whole genome shotgun (WGS) entry which is preliminary data.</text>
</comment>
<dbReference type="InterPro" id="IPR036388">
    <property type="entry name" value="WH-like_DNA-bd_sf"/>
</dbReference>
<dbReference type="PROSITE" id="PS51078">
    <property type="entry name" value="ICLR_ED"/>
    <property type="match status" value="1"/>
</dbReference>
<evidence type="ECO:0000256" key="1">
    <source>
        <dbReference type="ARBA" id="ARBA00023015"/>
    </source>
</evidence>
<dbReference type="PANTHER" id="PTHR30136">
    <property type="entry name" value="HELIX-TURN-HELIX TRANSCRIPTIONAL REGULATOR, ICLR FAMILY"/>
    <property type="match status" value="1"/>
</dbReference>
<dbReference type="InterPro" id="IPR014757">
    <property type="entry name" value="Tscrpt_reg_IclR_C"/>
</dbReference>
<evidence type="ECO:0000256" key="2">
    <source>
        <dbReference type="ARBA" id="ARBA00023125"/>
    </source>
</evidence>
<dbReference type="Pfam" id="PF09339">
    <property type="entry name" value="HTH_IclR"/>
    <property type="match status" value="1"/>
</dbReference>
<accession>A0A0M0GPX1</accession>
<feature type="domain" description="HTH iclR-type" evidence="4">
    <location>
        <begin position="3"/>
        <end position="64"/>
    </location>
</feature>
<dbReference type="InterPro" id="IPR029016">
    <property type="entry name" value="GAF-like_dom_sf"/>
</dbReference>
<sequence>MSVKSAKRALDIMEILSHFPRGLTINEVSLKLGLPQSSTFNLIKTLTQEGYLYQDELKKYRLGAKLINLGTVAMESLDIHQISLPYLNVLMERMNETVFMSVLSGNELVYIAKILSNRSIRTTAEPGHVKPLYCTGLGKAFLAFMPEEERERLLDGMTLKQITPRTVTDRKELRSQLETFREQGYSIDDEENEEGLYCVAAPIFDARRDVIAAISVAGPKERMTIRGTEVIRDLLSTSQAISQKTGFIQ</sequence>
<dbReference type="PANTHER" id="PTHR30136:SF35">
    <property type="entry name" value="HTH-TYPE TRANSCRIPTIONAL REGULATOR RV1719"/>
    <property type="match status" value="1"/>
</dbReference>
<reference evidence="7" key="1">
    <citation type="submission" date="2015-07" db="EMBL/GenBank/DDBJ databases">
        <title>Fjat-14235 jcm11544.</title>
        <authorList>
            <person name="Liu B."/>
            <person name="Wang J."/>
            <person name="Zhu Y."/>
            <person name="Liu G."/>
            <person name="Chen Q."/>
            <person name="Chen Z."/>
            <person name="Lan J."/>
            <person name="Che J."/>
            <person name="Ge C."/>
            <person name="Shi H."/>
            <person name="Pan Z."/>
            <person name="Liu X."/>
        </authorList>
    </citation>
    <scope>NUCLEOTIDE SEQUENCE [LARGE SCALE GENOMIC DNA]</scope>
    <source>
        <strain evidence="7">JCM 11544</strain>
    </source>
</reference>
<dbReference type="Pfam" id="PF01614">
    <property type="entry name" value="IclR_C"/>
    <property type="match status" value="1"/>
</dbReference>
<keyword evidence="7" id="KW-1185">Reference proteome</keyword>
<dbReference type="SUPFAM" id="SSF55781">
    <property type="entry name" value="GAF domain-like"/>
    <property type="match status" value="1"/>
</dbReference>